<evidence type="ECO:0000256" key="3">
    <source>
        <dbReference type="HAMAP-Rule" id="MF_03054"/>
    </source>
</evidence>
<evidence type="ECO:0000256" key="1">
    <source>
        <dbReference type="ARBA" id="ARBA00022490"/>
    </source>
</evidence>
<organism evidence="5 6">
    <name type="scientific">Sporothrix bragantina</name>
    <dbReference type="NCBI Taxonomy" id="671064"/>
    <lineage>
        <taxon>Eukaryota</taxon>
        <taxon>Fungi</taxon>
        <taxon>Dikarya</taxon>
        <taxon>Ascomycota</taxon>
        <taxon>Pezizomycotina</taxon>
        <taxon>Sordariomycetes</taxon>
        <taxon>Sordariomycetidae</taxon>
        <taxon>Ophiostomatales</taxon>
        <taxon>Ophiostomataceae</taxon>
        <taxon>Sporothrix</taxon>
    </lineage>
</organism>
<name>A0ABP0BUC2_9PEZI</name>
<comment type="pathway">
    <text evidence="3">tRNA modification; 5-methoxycarbonylmethyl-2-thiouridine-tRNA biosynthesis.</text>
</comment>
<comment type="similarity">
    <text evidence="3">Belongs to the CTU2/NCS2 family.</text>
</comment>
<reference evidence="5 6" key="1">
    <citation type="submission" date="2024-01" db="EMBL/GenBank/DDBJ databases">
        <authorList>
            <person name="Allen C."/>
            <person name="Tagirdzhanova G."/>
        </authorList>
    </citation>
    <scope>NUCLEOTIDE SEQUENCE [LARGE SCALE GENOMIC DNA]</scope>
</reference>
<evidence type="ECO:0000256" key="4">
    <source>
        <dbReference type="SAM" id="MobiDB-lite"/>
    </source>
</evidence>
<dbReference type="EMBL" id="CAWUHC010000043">
    <property type="protein sequence ID" value="CAK7223282.1"/>
    <property type="molecule type" value="Genomic_DNA"/>
</dbReference>
<accession>A0ABP0BUC2</accession>
<keyword evidence="1 3" id="KW-0963">Cytoplasm</keyword>
<sequence length="411" mass="45461">MTQAGTAKQCRRCKDQEAVHSIRSDPICNDCFCRFVTTKTVKRLEVLNRETRSSHTGRPSGDGSSSSVRKFYAGLSFGPSSAALVDVCEQIILGRLSRGRDAAFTLHAVHVDTDLEQAGSELLTEQRLDRWQARYPRFTFERVPLSDILNLDTIDWAALLPASSEKNTDVSKPSSPAQLRALLDNLPSATSRRDMLDLLVRRLLISRATSATETPPYDALLLGSSTTALAERTLAETAKGRGYSLPWQINDGVVDDGAGRQIPLFYPVRELFRNELVLYLSAVAQPPLTEDFVLLPVSTTSSAAVVSHKDLSIEEVMTRYFAEVEANYPSIVANVVRTTAKLERHSQDHDHDHDHSNDNHSSTACRVCGMPLDEAGNERWKGEIGHLDGPEGTPMLRVERLCYGCERSIHG</sequence>
<keyword evidence="2 3" id="KW-0819">tRNA processing</keyword>
<dbReference type="Proteomes" id="UP001642406">
    <property type="component" value="Unassembled WGS sequence"/>
</dbReference>
<protein>
    <recommendedName>
        <fullName evidence="3">Cytoplasmic tRNA 2-thiolation protein 2</fullName>
    </recommendedName>
</protein>
<dbReference type="Pfam" id="PF10288">
    <property type="entry name" value="CTU2"/>
    <property type="match status" value="1"/>
</dbReference>
<comment type="subcellular location">
    <subcellularLocation>
        <location evidence="3">Cytoplasm</location>
    </subcellularLocation>
</comment>
<dbReference type="HAMAP" id="MF_03054">
    <property type="entry name" value="CTU2"/>
    <property type="match status" value="1"/>
</dbReference>
<gene>
    <name evidence="3 5" type="primary">CTU2</name>
    <name evidence="3" type="synonym">NCS2</name>
    <name evidence="5" type="ORF">SBRCBS47491_005155</name>
</gene>
<proteinExistence type="inferred from homology"/>
<evidence type="ECO:0000313" key="6">
    <source>
        <dbReference type="Proteomes" id="UP001642406"/>
    </source>
</evidence>
<comment type="caution">
    <text evidence="5">The sequence shown here is derived from an EMBL/GenBank/DDBJ whole genome shotgun (WGS) entry which is preliminary data.</text>
</comment>
<comment type="function">
    <text evidence="3">Plays a central role in 2-thiolation of mcm(5)S(2)U at tRNA wobble positions of tRNA(Lys), tRNA(Glu) and tRNA(Gln). May act by forming a heterodimer with NCS6 that ligates sulfur from thiocarboxylated URM1 onto the uridine of tRNAs at wobble position. Prior mcm(5) tRNA modification by the elongator complex is required for 2-thiolation. May also be involved in protein urmylation.</text>
</comment>
<dbReference type="PANTHER" id="PTHR20882:SF14">
    <property type="entry name" value="CYTOPLASMIC TRNA 2-THIOLATION PROTEIN 2"/>
    <property type="match status" value="1"/>
</dbReference>
<dbReference type="SUPFAM" id="SSF52402">
    <property type="entry name" value="Adenine nucleotide alpha hydrolases-like"/>
    <property type="match status" value="1"/>
</dbReference>
<dbReference type="InterPro" id="IPR014729">
    <property type="entry name" value="Rossmann-like_a/b/a_fold"/>
</dbReference>
<feature type="region of interest" description="Disordered" evidence="4">
    <location>
        <begin position="343"/>
        <end position="362"/>
    </location>
</feature>
<evidence type="ECO:0000313" key="5">
    <source>
        <dbReference type="EMBL" id="CAK7223282.1"/>
    </source>
</evidence>
<feature type="compositionally biased region" description="Basic and acidic residues" evidence="4">
    <location>
        <begin position="343"/>
        <end position="358"/>
    </location>
</feature>
<keyword evidence="6" id="KW-1185">Reference proteome</keyword>
<evidence type="ECO:0000256" key="2">
    <source>
        <dbReference type="ARBA" id="ARBA00022694"/>
    </source>
</evidence>
<dbReference type="InterPro" id="IPR019407">
    <property type="entry name" value="CTU2"/>
</dbReference>
<dbReference type="Gene3D" id="3.40.50.620">
    <property type="entry name" value="HUPs"/>
    <property type="match status" value="1"/>
</dbReference>
<dbReference type="PANTHER" id="PTHR20882">
    <property type="entry name" value="CYTOPLASMIC TRNA 2-THIOLATION PROTEIN 2"/>
    <property type="match status" value="1"/>
</dbReference>